<proteinExistence type="predicted"/>
<feature type="domain" description="Asparagine synthetase" evidence="1">
    <location>
        <begin position="223"/>
        <end position="606"/>
    </location>
</feature>
<evidence type="ECO:0000313" key="2">
    <source>
        <dbReference type="EMBL" id="AZQ71668.1"/>
    </source>
</evidence>
<dbReference type="AlphaFoldDB" id="A0A3S9PGY5"/>
<evidence type="ECO:0000259" key="1">
    <source>
        <dbReference type="Pfam" id="PF00733"/>
    </source>
</evidence>
<dbReference type="GO" id="GO:0006529">
    <property type="term" value="P:asparagine biosynthetic process"/>
    <property type="evidence" value="ECO:0007669"/>
    <property type="project" value="InterPro"/>
</dbReference>
<protein>
    <submittedName>
        <fullName evidence="2">Lasso peptide isopeptide bond-forming cyclase</fullName>
    </submittedName>
</protein>
<dbReference type="EMBL" id="CP034587">
    <property type="protein sequence ID" value="AZQ71668.1"/>
    <property type="molecule type" value="Genomic_DNA"/>
</dbReference>
<evidence type="ECO:0000313" key="3">
    <source>
        <dbReference type="Proteomes" id="UP000267900"/>
    </source>
</evidence>
<dbReference type="Pfam" id="PF00733">
    <property type="entry name" value="Asn_synthase"/>
    <property type="match status" value="1"/>
</dbReference>
<dbReference type="RefSeq" id="WP_126914221.1">
    <property type="nucleotide sequence ID" value="NZ_CP034587.1"/>
</dbReference>
<dbReference type="InterPro" id="IPR014729">
    <property type="entry name" value="Rossmann-like_a/b/a_fold"/>
</dbReference>
<accession>A0A3S9PGY5</accession>
<reference evidence="2 3" key="1">
    <citation type="submission" date="2018-12" db="EMBL/GenBank/DDBJ databases">
        <title>The whole draft genome of Streptomyce luteoverticillatus CGMCC 15060.</title>
        <authorList>
            <person name="Feng Z."/>
            <person name="Chen G."/>
            <person name="Zhang J."/>
            <person name="Zhu H."/>
            <person name="Yu X."/>
            <person name="Zhang W."/>
            <person name="Zhang X."/>
        </authorList>
    </citation>
    <scope>NUCLEOTIDE SEQUENCE [LARGE SCALE GENOMIC DNA]</scope>
    <source>
        <strain evidence="2 3">CGMCC 15060</strain>
    </source>
</reference>
<dbReference type="SUPFAM" id="SSF52402">
    <property type="entry name" value="Adenine nucleotide alpha hydrolases-like"/>
    <property type="match status" value="1"/>
</dbReference>
<name>A0A3S9PGY5_STRLT</name>
<dbReference type="InterPro" id="IPR001962">
    <property type="entry name" value="Asn_synthase"/>
</dbReference>
<dbReference type="OrthoDB" id="7053173at2"/>
<keyword evidence="3" id="KW-1185">Reference proteome</keyword>
<dbReference type="GO" id="GO:0004066">
    <property type="term" value="F:asparagine synthase (glutamine-hydrolyzing) activity"/>
    <property type="evidence" value="ECO:0007669"/>
    <property type="project" value="InterPro"/>
</dbReference>
<dbReference type="Proteomes" id="UP000267900">
    <property type="component" value="Chromosome"/>
</dbReference>
<gene>
    <name evidence="2" type="ORF">EKH77_10995</name>
</gene>
<organism evidence="2 3">
    <name type="scientific">Streptomyces luteoverticillatus</name>
    <name type="common">Streptoverticillium luteoverticillatus</name>
    <dbReference type="NCBI Taxonomy" id="66425"/>
    <lineage>
        <taxon>Bacteria</taxon>
        <taxon>Bacillati</taxon>
        <taxon>Actinomycetota</taxon>
        <taxon>Actinomycetes</taxon>
        <taxon>Kitasatosporales</taxon>
        <taxon>Streptomycetaceae</taxon>
        <taxon>Streptomyces</taxon>
    </lineage>
</organism>
<sequence length="613" mass="66292">MDRSSSLSALPTWFLVLPDTAAEAVTEIAARARPHAVQSVPHPSGRPWLLGRWDPEAFTLGEAGDARVAVLGEHAVSGAEAARAAGAVRTAGTLDALGRFAAAWPGSFHLLARDAGGRVRIRGGVVGVRRVFHARTGPDAVAADRADVLADLLDAGLDEDRLAVQLLAMGLLYPLNSRPVWHGVEALPGDHHLTLGPEGPARIGRWWTPPEPDVPLGEGAARLAAALGAAVDVRTRGRSLVTCDLGGLDSTAVCCLAARGDAKIVAYTAALRDPLGDDTHWARRTVDALGTVEHHEIPAGEVPLTFDGLGTFDQLLDAPSLMTVDHSRRMSIVRLAAERGSALHLTGIGGDEVLSGASARLHALARTHPRVALRHLRGYRAKYRWPRGLVLRQLLDRRSYRSWLTRVAADLTEPPAPSNAPVLDWSERPRMPHWATPDAVASVRRQILAAARTAAPLARDHGAHRELATMECISRFARHVGQLAGPLGVVCSAPYYDDRVVEAGLSVRPQERITPWRYKPLIVEATRGVVPEVSRTRATKANASLEEETGLREHRARLLDLCEDSRLARLGLIDAGALRDWCLRPLEVEVESSLLHTTVACEVWLRSRESMSR</sequence>
<dbReference type="Gene3D" id="3.40.50.620">
    <property type="entry name" value="HUPs"/>
    <property type="match status" value="1"/>
</dbReference>